<dbReference type="RefSeq" id="WP_013964126.1">
    <property type="nucleotide sequence ID" value="NC_015730.1"/>
</dbReference>
<gene>
    <name evidence="1" type="ordered locus">RLO149_c043600</name>
</gene>
<dbReference type="OrthoDB" id="7861976at2"/>
<evidence type="ECO:0000313" key="2">
    <source>
        <dbReference type="Proteomes" id="UP000001353"/>
    </source>
</evidence>
<dbReference type="AlphaFoldDB" id="F7ZIB8"/>
<dbReference type="Proteomes" id="UP000001353">
    <property type="component" value="Chromosome"/>
</dbReference>
<sequence length="137" mass="15765">MSKRQLNAIKQIFDLQFKKKQGAFLAVVQKEQQLRGQLKKLDTQVRNSQIHEHQNMQAIGADVIWQSWVERSKKTLNLELAQVLAQKETLLSNVRKDYGKLLVSRELYSSIESTERNQTQAKLLVSAIETTITARNS</sequence>
<reference evidence="1 2" key="1">
    <citation type="journal article" date="2011" name="BMC Genomics">
        <title>Comparative genome analysis and genome-guided physiological analysis of Roseobacter litoralis.</title>
        <authorList>
            <person name="Kalhoefer D."/>
            <person name="Thole S."/>
            <person name="Voget S."/>
            <person name="Lehmann R."/>
            <person name="Liesegang H."/>
            <person name="Wollher A."/>
            <person name="Daniel R."/>
            <person name="Simon M."/>
            <person name="Brinkhoff T."/>
        </authorList>
    </citation>
    <scope>NUCLEOTIDE SEQUENCE [LARGE SCALE GENOMIC DNA]</scope>
    <source>
        <strain evidence="2">ATCC 49566 / DSM 6996 / JCM 21268 / NBRC 15278 / OCh 149</strain>
    </source>
</reference>
<proteinExistence type="predicted"/>
<dbReference type="EMBL" id="CP002623">
    <property type="protein sequence ID" value="AEI96254.1"/>
    <property type="molecule type" value="Genomic_DNA"/>
</dbReference>
<dbReference type="HOGENOM" id="CLU_154617_0_0_5"/>
<dbReference type="KEGG" id="rli:RLO149_c043600"/>
<protein>
    <recommendedName>
        <fullName evidence="3">Flagellar FliJ protein</fullName>
    </recommendedName>
</protein>
<dbReference type="STRING" id="391595.RLO149_c043600"/>
<evidence type="ECO:0000313" key="1">
    <source>
        <dbReference type="EMBL" id="AEI96254.1"/>
    </source>
</evidence>
<keyword evidence="2" id="KW-1185">Reference proteome</keyword>
<organism evidence="1 2">
    <name type="scientific">Roseobacter litoralis (strain ATCC 49566 / DSM 6996 / JCM 21268 / NBRC 15278 / OCh 149)</name>
    <dbReference type="NCBI Taxonomy" id="391595"/>
    <lineage>
        <taxon>Bacteria</taxon>
        <taxon>Pseudomonadati</taxon>
        <taxon>Pseudomonadota</taxon>
        <taxon>Alphaproteobacteria</taxon>
        <taxon>Rhodobacterales</taxon>
        <taxon>Roseobacteraceae</taxon>
        <taxon>Roseobacter</taxon>
    </lineage>
</organism>
<dbReference type="eggNOG" id="ENOG5031CFP">
    <property type="taxonomic scope" value="Bacteria"/>
</dbReference>
<accession>F7ZIB8</accession>
<name>F7ZIB8_ROSLO</name>
<evidence type="ECO:0008006" key="3">
    <source>
        <dbReference type="Google" id="ProtNLM"/>
    </source>
</evidence>